<evidence type="ECO:0000256" key="2">
    <source>
        <dbReference type="SAM" id="Phobius"/>
    </source>
</evidence>
<reference evidence="4" key="2">
    <citation type="submission" date="2023-06" db="EMBL/GenBank/DDBJ databases">
        <authorList>
            <consortium name="Lawrence Berkeley National Laboratory"/>
            <person name="Mondo S.J."/>
            <person name="Hensen N."/>
            <person name="Bonometti L."/>
            <person name="Westerberg I."/>
            <person name="Brannstrom I.O."/>
            <person name="Guillou S."/>
            <person name="Cros-Aarteil S."/>
            <person name="Calhoun S."/>
            <person name="Haridas S."/>
            <person name="Kuo A."/>
            <person name="Pangilinan J."/>
            <person name="Riley R."/>
            <person name="Labutti K."/>
            <person name="Andreopoulos B."/>
            <person name="Lipzen A."/>
            <person name="Chen C."/>
            <person name="Yanf M."/>
            <person name="Daum C."/>
            <person name="Ng V."/>
            <person name="Clum A."/>
            <person name="Steindorff A."/>
            <person name="Ohm R."/>
            <person name="Martin F."/>
            <person name="Silar P."/>
            <person name="Natvig D."/>
            <person name="Lalanne C."/>
            <person name="Gautier V."/>
            <person name="Ament-Velasquez S.L."/>
            <person name="Kruys A."/>
            <person name="Hutchinson M.I."/>
            <person name="Powell A.J."/>
            <person name="Barry K."/>
            <person name="Miller A.N."/>
            <person name="Grigoriev I.V."/>
            <person name="Debuchy R."/>
            <person name="Gladieux P."/>
            <person name="Thoren M.H."/>
            <person name="Johannesson H."/>
        </authorList>
    </citation>
    <scope>NUCLEOTIDE SEQUENCE</scope>
    <source>
        <strain evidence="4">PSN324</strain>
    </source>
</reference>
<evidence type="ECO:0000256" key="3">
    <source>
        <dbReference type="SAM" id="SignalP"/>
    </source>
</evidence>
<proteinExistence type="predicted"/>
<gene>
    <name evidence="4" type="ORF">QBC42DRAFT_314063</name>
</gene>
<dbReference type="EMBL" id="MU865062">
    <property type="protein sequence ID" value="KAK4458611.1"/>
    <property type="molecule type" value="Genomic_DNA"/>
</dbReference>
<organism evidence="4 5">
    <name type="scientific">Cladorrhinum samala</name>
    <dbReference type="NCBI Taxonomy" id="585594"/>
    <lineage>
        <taxon>Eukaryota</taxon>
        <taxon>Fungi</taxon>
        <taxon>Dikarya</taxon>
        <taxon>Ascomycota</taxon>
        <taxon>Pezizomycotina</taxon>
        <taxon>Sordariomycetes</taxon>
        <taxon>Sordariomycetidae</taxon>
        <taxon>Sordariales</taxon>
        <taxon>Podosporaceae</taxon>
        <taxon>Cladorrhinum</taxon>
    </lineage>
</organism>
<accession>A0AAV9HFE5</accession>
<name>A0AAV9HFE5_9PEZI</name>
<feature type="compositionally biased region" description="Basic residues" evidence="1">
    <location>
        <begin position="350"/>
        <end position="360"/>
    </location>
</feature>
<evidence type="ECO:0000313" key="4">
    <source>
        <dbReference type="EMBL" id="KAK4458611.1"/>
    </source>
</evidence>
<dbReference type="AlphaFoldDB" id="A0AAV9HFE5"/>
<feature type="region of interest" description="Disordered" evidence="1">
    <location>
        <begin position="271"/>
        <end position="381"/>
    </location>
</feature>
<protein>
    <submittedName>
        <fullName evidence="4">Uncharacterized protein</fullName>
    </submittedName>
</protein>
<evidence type="ECO:0000256" key="1">
    <source>
        <dbReference type="SAM" id="MobiDB-lite"/>
    </source>
</evidence>
<keyword evidence="2" id="KW-0472">Membrane</keyword>
<evidence type="ECO:0000313" key="5">
    <source>
        <dbReference type="Proteomes" id="UP001321749"/>
    </source>
</evidence>
<comment type="caution">
    <text evidence="4">The sequence shown here is derived from an EMBL/GenBank/DDBJ whole genome shotgun (WGS) entry which is preliminary data.</text>
</comment>
<keyword evidence="5" id="KW-1185">Reference proteome</keyword>
<feature type="chain" id="PRO_5043597426" evidence="3">
    <location>
        <begin position="22"/>
        <end position="400"/>
    </location>
</feature>
<dbReference type="Proteomes" id="UP001321749">
    <property type="component" value="Unassembled WGS sequence"/>
</dbReference>
<sequence length="400" mass="42857">MASMFDIVRILIAVVLMSICALPDLHSSARKVKRDMMRRKSLVLERLIRRSPHQQPKSGGAGVVRTSKTPSWRWSLPALFALGSVASASSVKFPASLQLKAGGNIISMPEVRSAWSWFPSVSTTGGGMTFLSAPALNIKGYVAKLFPSSLVSRCFPVGFSVPAGLTNPFAAVKSLIAGQLAAASEAVAVAKRDALARCLDSWSKLRMLPVRMQQALLAASPLPSLSSLAQSITSWSWSRPDDMFILAMSGGVGLSIIFVTLAIVMLRRQRRRQRGVGSPVNSNNNKTSSSNNRRQRQRQRNKQKKTSSGEEDNDTGSPPPPLPLRSSARISNKRALTPNTEGSGAGTGAAKKRPPRKTKKDKTIAEMTPPPEPADFQLSNASAGGMAWPNMCAAAPITGE</sequence>
<feature type="signal peptide" evidence="3">
    <location>
        <begin position="1"/>
        <end position="21"/>
    </location>
</feature>
<reference evidence="4" key="1">
    <citation type="journal article" date="2023" name="Mol. Phylogenet. Evol.">
        <title>Genome-scale phylogeny and comparative genomics of the fungal order Sordariales.</title>
        <authorList>
            <person name="Hensen N."/>
            <person name="Bonometti L."/>
            <person name="Westerberg I."/>
            <person name="Brannstrom I.O."/>
            <person name="Guillou S."/>
            <person name="Cros-Aarteil S."/>
            <person name="Calhoun S."/>
            <person name="Haridas S."/>
            <person name="Kuo A."/>
            <person name="Mondo S."/>
            <person name="Pangilinan J."/>
            <person name="Riley R."/>
            <person name="LaButti K."/>
            <person name="Andreopoulos B."/>
            <person name="Lipzen A."/>
            <person name="Chen C."/>
            <person name="Yan M."/>
            <person name="Daum C."/>
            <person name="Ng V."/>
            <person name="Clum A."/>
            <person name="Steindorff A."/>
            <person name="Ohm R.A."/>
            <person name="Martin F."/>
            <person name="Silar P."/>
            <person name="Natvig D.O."/>
            <person name="Lalanne C."/>
            <person name="Gautier V."/>
            <person name="Ament-Velasquez S.L."/>
            <person name="Kruys A."/>
            <person name="Hutchinson M.I."/>
            <person name="Powell A.J."/>
            <person name="Barry K."/>
            <person name="Miller A.N."/>
            <person name="Grigoriev I.V."/>
            <person name="Debuchy R."/>
            <person name="Gladieux P."/>
            <person name="Hiltunen Thoren M."/>
            <person name="Johannesson H."/>
        </authorList>
    </citation>
    <scope>NUCLEOTIDE SEQUENCE</scope>
    <source>
        <strain evidence="4">PSN324</strain>
    </source>
</reference>
<keyword evidence="2" id="KW-0812">Transmembrane</keyword>
<keyword evidence="3" id="KW-0732">Signal</keyword>
<feature type="compositionally biased region" description="Basic residues" evidence="1">
    <location>
        <begin position="293"/>
        <end position="305"/>
    </location>
</feature>
<feature type="compositionally biased region" description="Low complexity" evidence="1">
    <location>
        <begin position="281"/>
        <end position="292"/>
    </location>
</feature>
<keyword evidence="2" id="KW-1133">Transmembrane helix</keyword>
<feature type="transmembrane region" description="Helical" evidence="2">
    <location>
        <begin position="243"/>
        <end position="266"/>
    </location>
</feature>